<protein>
    <submittedName>
        <fullName evidence="1">DUF2442 domain-containing protein</fullName>
    </submittedName>
</protein>
<dbReference type="Gene3D" id="3.30.2020.40">
    <property type="entry name" value="Uncharacterised protein PF10387, DUF2442"/>
    <property type="match status" value="1"/>
</dbReference>
<dbReference type="EMBL" id="JAHCVK010000001">
    <property type="protein sequence ID" value="MBT0651690.1"/>
    <property type="molecule type" value="Genomic_DNA"/>
</dbReference>
<sequence length="80" mass="9340">MSSLKGKVVHVDERYLHVELKDGRIISTPMSWYPELQRATLTQLANYRFICRGTGIEWPELDYHLSIEAMFAENRQEKAA</sequence>
<accession>A0ABS5S8I7</accession>
<proteinExistence type="predicted"/>
<evidence type="ECO:0000313" key="1">
    <source>
        <dbReference type="EMBL" id="MBT0651690.1"/>
    </source>
</evidence>
<reference evidence="1 2" key="1">
    <citation type="submission" date="2021-05" db="EMBL/GenBank/DDBJ databases">
        <title>The draft genome of Geobacter luticola JCM 17780.</title>
        <authorList>
            <person name="Xu Z."/>
            <person name="Masuda Y."/>
            <person name="Itoh H."/>
            <person name="Senoo K."/>
        </authorList>
    </citation>
    <scope>NUCLEOTIDE SEQUENCE [LARGE SCALE GENOMIC DNA]</scope>
    <source>
        <strain evidence="1 2">JCM 17780</strain>
    </source>
</reference>
<dbReference type="RefSeq" id="WP_214173692.1">
    <property type="nucleotide sequence ID" value="NZ_JAHCVK010000001.1"/>
</dbReference>
<dbReference type="Pfam" id="PF10387">
    <property type="entry name" value="DUF2442"/>
    <property type="match status" value="1"/>
</dbReference>
<gene>
    <name evidence="1" type="ORF">KI810_01355</name>
</gene>
<dbReference type="Proteomes" id="UP000756860">
    <property type="component" value="Unassembled WGS sequence"/>
</dbReference>
<name>A0ABS5S8I7_9BACT</name>
<dbReference type="InterPro" id="IPR018841">
    <property type="entry name" value="DUF2442"/>
</dbReference>
<comment type="caution">
    <text evidence="1">The sequence shown here is derived from an EMBL/GenBank/DDBJ whole genome shotgun (WGS) entry which is preliminary data.</text>
</comment>
<organism evidence="1 2">
    <name type="scientific">Geomobilimonas luticola</name>
    <dbReference type="NCBI Taxonomy" id="1114878"/>
    <lineage>
        <taxon>Bacteria</taxon>
        <taxon>Pseudomonadati</taxon>
        <taxon>Thermodesulfobacteriota</taxon>
        <taxon>Desulfuromonadia</taxon>
        <taxon>Geobacterales</taxon>
        <taxon>Geobacteraceae</taxon>
        <taxon>Geomobilimonas</taxon>
    </lineage>
</organism>
<evidence type="ECO:0000313" key="2">
    <source>
        <dbReference type="Proteomes" id="UP000756860"/>
    </source>
</evidence>
<keyword evidence="2" id="KW-1185">Reference proteome</keyword>